<sequence length="109" mass="12252">MVCCSWFSCKGKSHDQGLCLRDISDAATVAMEDTSLILLSRSYHFNHPHPLSSLLLAGSRSLSADITTRSHLRCQTLLCDPKNSSNYRIDWPEYPKRKVNRVLTEGVAE</sequence>
<keyword evidence="3" id="KW-1185">Reference proteome</keyword>
<dbReference type="Proteomes" id="UP000070720">
    <property type="component" value="Chromosome 1"/>
</dbReference>
<dbReference type="EnsemblFungi" id="CEF75933">
    <property type="protein sequence ID" value="CEF75933"/>
    <property type="gene ID" value="FGRRES_15607_M"/>
</dbReference>
<dbReference type="InParanoid" id="A0A098DAE3"/>
<reference evidence="1 3" key="3">
    <citation type="journal article" date="2015" name="BMC Genomics">
        <title>The completed genome sequence of the pathogenic ascomycete fungus Fusarium graminearum.</title>
        <authorList>
            <person name="King R."/>
            <person name="Urban M."/>
            <person name="Hammond-Kosack M.C."/>
            <person name="Hassani-Pak K."/>
            <person name="Hammond-Kosack K.E."/>
        </authorList>
    </citation>
    <scope>NUCLEOTIDE SEQUENCE [LARGE SCALE GENOMIC DNA]</scope>
    <source>
        <strain evidence="3">ATCC MYA-4620 / CBS 123657 / FGSC 9075 / NRRL 31084 / PH-1</strain>
        <strain evidence="1">PH-1</strain>
    </source>
</reference>
<evidence type="ECO:0000313" key="3">
    <source>
        <dbReference type="Proteomes" id="UP000070720"/>
    </source>
</evidence>
<dbReference type="EMBL" id="HG970332">
    <property type="protein sequence ID" value="CEF75933.1"/>
    <property type="molecule type" value="Genomic_DNA"/>
</dbReference>
<protein>
    <submittedName>
        <fullName evidence="1">Chromosome 1, complete genome</fullName>
    </submittedName>
</protein>
<evidence type="ECO:0000313" key="1">
    <source>
        <dbReference type="EMBL" id="CEF75933.1"/>
    </source>
</evidence>
<accession>A0A098DAE3</accession>
<gene>
    <name evidence="1" type="ORF">FGRAMPH1_01T08259</name>
</gene>
<organism evidence="1 3">
    <name type="scientific">Gibberella zeae (strain ATCC MYA-4620 / CBS 123657 / FGSC 9075 / NRRL 31084 / PH-1)</name>
    <name type="common">Wheat head blight fungus</name>
    <name type="synonym">Fusarium graminearum</name>
    <dbReference type="NCBI Taxonomy" id="229533"/>
    <lineage>
        <taxon>Eukaryota</taxon>
        <taxon>Fungi</taxon>
        <taxon>Dikarya</taxon>
        <taxon>Ascomycota</taxon>
        <taxon>Pezizomycotina</taxon>
        <taxon>Sordariomycetes</taxon>
        <taxon>Hypocreomycetidae</taxon>
        <taxon>Hypocreales</taxon>
        <taxon>Nectriaceae</taxon>
        <taxon>Fusarium</taxon>
    </lineage>
</organism>
<reference evidence="2 3" key="2">
    <citation type="journal article" date="2010" name="Nature">
        <title>Comparative genomics reveals mobile pathogenicity chromosomes in Fusarium.</title>
        <authorList>
            <person name="Ma L.J."/>
            <person name="van der Does H.C."/>
            <person name="Borkovich K.A."/>
            <person name="Coleman J.J."/>
            <person name="Daboussi M.J."/>
            <person name="Di Pietro A."/>
            <person name="Dufresne M."/>
            <person name="Freitag M."/>
            <person name="Grabherr M."/>
            <person name="Henrissat B."/>
            <person name="Houterman P.M."/>
            <person name="Kang S."/>
            <person name="Shim W.B."/>
            <person name="Woloshuk C."/>
            <person name="Xie X."/>
            <person name="Xu J.R."/>
            <person name="Antoniw J."/>
            <person name="Baker S.E."/>
            <person name="Bluhm B.H."/>
            <person name="Breakspear A."/>
            <person name="Brown D.W."/>
            <person name="Butchko R.A."/>
            <person name="Chapman S."/>
            <person name="Coulson R."/>
            <person name="Coutinho P.M."/>
            <person name="Danchin E.G."/>
            <person name="Diener A."/>
            <person name="Gale L.R."/>
            <person name="Gardiner D.M."/>
            <person name="Goff S."/>
            <person name="Hammond-Kosack K.E."/>
            <person name="Hilburn K."/>
            <person name="Hua-Van A."/>
            <person name="Jonkers W."/>
            <person name="Kazan K."/>
            <person name="Kodira C.D."/>
            <person name="Koehrsen M."/>
            <person name="Kumar L."/>
            <person name="Lee Y.H."/>
            <person name="Li L."/>
            <person name="Manners J.M."/>
            <person name="Miranda-Saavedra D."/>
            <person name="Mukherjee M."/>
            <person name="Park G."/>
            <person name="Park J."/>
            <person name="Park S.Y."/>
            <person name="Proctor R.H."/>
            <person name="Regev A."/>
            <person name="Ruiz-Roldan M.C."/>
            <person name="Sain D."/>
            <person name="Sakthikumar S."/>
            <person name="Sykes S."/>
            <person name="Schwartz D.C."/>
            <person name="Turgeon B.G."/>
            <person name="Wapinski I."/>
            <person name="Yoder O."/>
            <person name="Young S."/>
            <person name="Zeng Q."/>
            <person name="Zhou S."/>
            <person name="Galagan J."/>
            <person name="Cuomo C.A."/>
            <person name="Kistler H.C."/>
            <person name="Rep M."/>
        </authorList>
    </citation>
    <scope>GENOME REANNOTATION</scope>
    <source>
        <strain evidence="3">ATCC MYA-4620 / CBS 123657 / FGSC 9075 / NRRL 31084 / PH-1</strain>
        <strain evidence="2">PH-1 / ATCC MYA-4620 / FGSC 9075 / NRRL 31084</strain>
    </source>
</reference>
<dbReference type="VEuPathDB" id="FungiDB:FGRAMPH1_01G08259"/>
<proteinExistence type="predicted"/>
<name>A0A098DAE3_GIBZE</name>
<evidence type="ECO:0000313" key="2">
    <source>
        <dbReference type="EnsemblFungi" id="CEF75933"/>
    </source>
</evidence>
<reference evidence="2" key="4">
    <citation type="submission" date="2017-01" db="UniProtKB">
        <authorList>
            <consortium name="EnsemblFungi"/>
        </authorList>
    </citation>
    <scope>IDENTIFICATION</scope>
    <source>
        <strain evidence="2">PH-1 / ATCC MYA-4620 / FGSC 9075 / NRRL 31084</strain>
    </source>
</reference>
<dbReference type="AlphaFoldDB" id="A0A098DAE3"/>
<accession>A0A0E0RXF8</accession>
<reference evidence="2 3" key="1">
    <citation type="journal article" date="2007" name="Science">
        <title>The Fusarium graminearum genome reveals a link between localized polymorphism and pathogen specialization.</title>
        <authorList>
            <person name="Cuomo C.A."/>
            <person name="Gueldener U."/>
            <person name="Xu J.-R."/>
            <person name="Trail F."/>
            <person name="Turgeon B.G."/>
            <person name="Di Pietro A."/>
            <person name="Walton J.D."/>
            <person name="Ma L.-J."/>
            <person name="Baker S.E."/>
            <person name="Rep M."/>
            <person name="Adam G."/>
            <person name="Antoniw J."/>
            <person name="Baldwin T."/>
            <person name="Calvo S.E."/>
            <person name="Chang Y.-L."/>
            <person name="DeCaprio D."/>
            <person name="Gale L.R."/>
            <person name="Gnerre S."/>
            <person name="Goswami R.S."/>
            <person name="Hammond-Kosack K."/>
            <person name="Harris L.J."/>
            <person name="Hilburn K."/>
            <person name="Kennell J.C."/>
            <person name="Kroken S."/>
            <person name="Magnuson J.K."/>
            <person name="Mannhaupt G."/>
            <person name="Mauceli E.W."/>
            <person name="Mewes H.-W."/>
            <person name="Mitterbauer R."/>
            <person name="Muehlbauer G."/>
            <person name="Muensterkoetter M."/>
            <person name="Nelson D."/>
            <person name="O'Donnell K."/>
            <person name="Ouellet T."/>
            <person name="Qi W."/>
            <person name="Quesneville H."/>
            <person name="Roncero M.I.G."/>
            <person name="Seong K.-Y."/>
            <person name="Tetko I.V."/>
            <person name="Urban M."/>
            <person name="Waalwijk C."/>
            <person name="Ward T.J."/>
            <person name="Yao J."/>
            <person name="Birren B.W."/>
            <person name="Kistler H.C."/>
        </authorList>
    </citation>
    <scope>NUCLEOTIDE SEQUENCE [LARGE SCALE GENOMIC DNA]</scope>
    <source>
        <strain evidence="3">ATCC MYA-4620 / CBS 123657 / FGSC 9075 / NRRL 31084 / PH-1</strain>
        <strain evidence="2">PH-1 / ATCC MYA-4620 / FGSC 9075 / NRRL 31084</strain>
    </source>
</reference>